<dbReference type="CDD" id="cd16649">
    <property type="entry name" value="mRING-HC-C3HC5_CGRF1-like"/>
    <property type="match status" value="1"/>
</dbReference>
<dbReference type="InterPro" id="IPR002110">
    <property type="entry name" value="Ankyrin_rpt"/>
</dbReference>
<feature type="domain" description="RING-type" evidence="9">
    <location>
        <begin position="840"/>
        <end position="876"/>
    </location>
</feature>
<feature type="non-terminal residue" evidence="10">
    <location>
        <position position="887"/>
    </location>
</feature>
<dbReference type="Proteomes" id="UP000553632">
    <property type="component" value="Unassembled WGS sequence"/>
</dbReference>
<dbReference type="InterPro" id="IPR032413">
    <property type="entry name" value="Arm_3"/>
</dbReference>
<dbReference type="PANTHER" id="PTHR23316">
    <property type="entry name" value="IMPORTIN ALPHA"/>
    <property type="match status" value="1"/>
</dbReference>
<reference evidence="10 11" key="1">
    <citation type="submission" date="2020-04" db="EMBL/GenBank/DDBJ databases">
        <title>Perkinsus olseni comparative genomics.</title>
        <authorList>
            <person name="Bogema D.R."/>
        </authorList>
    </citation>
    <scope>NUCLEOTIDE SEQUENCE [LARGE SCALE GENOMIC DNA]</scope>
    <source>
        <strain evidence="10 11">ATCC PRA-207</strain>
    </source>
</reference>
<evidence type="ECO:0000256" key="6">
    <source>
        <dbReference type="PROSITE-ProRule" id="PRU00175"/>
    </source>
</evidence>
<keyword evidence="6" id="KW-0862">Zinc</keyword>
<dbReference type="PROSITE" id="PS50089">
    <property type="entry name" value="ZF_RING_2"/>
    <property type="match status" value="1"/>
</dbReference>
<evidence type="ECO:0000259" key="9">
    <source>
        <dbReference type="PROSITE" id="PS50089"/>
    </source>
</evidence>
<dbReference type="GO" id="GO:0015031">
    <property type="term" value="P:protein transport"/>
    <property type="evidence" value="ECO:0007669"/>
    <property type="project" value="UniProtKB-KW"/>
</dbReference>
<evidence type="ECO:0000256" key="2">
    <source>
        <dbReference type="ARBA" id="ARBA00022448"/>
    </source>
</evidence>
<dbReference type="PROSITE" id="PS50176">
    <property type="entry name" value="ARM_REPEAT"/>
    <property type="match status" value="1"/>
</dbReference>
<dbReference type="InterPro" id="IPR001841">
    <property type="entry name" value="Znf_RING"/>
</dbReference>
<keyword evidence="11" id="KW-1185">Reference proteome</keyword>
<dbReference type="InterPro" id="IPR013083">
    <property type="entry name" value="Znf_RING/FYVE/PHD"/>
</dbReference>
<name>A0A7J6QNH5_PEROL</name>
<dbReference type="Pfam" id="PF16186">
    <property type="entry name" value="Arm_3"/>
    <property type="match status" value="1"/>
</dbReference>
<dbReference type="FunFam" id="1.25.10.10:FF:000009">
    <property type="entry name" value="Importin subunit alpha"/>
    <property type="match status" value="1"/>
</dbReference>
<evidence type="ECO:0000313" key="10">
    <source>
        <dbReference type="EMBL" id="KAF4709828.1"/>
    </source>
</evidence>
<feature type="compositionally biased region" description="Basic and acidic residues" evidence="8">
    <location>
        <begin position="676"/>
        <end position="688"/>
    </location>
</feature>
<feature type="repeat" description="ANK" evidence="5">
    <location>
        <begin position="620"/>
        <end position="652"/>
    </location>
</feature>
<dbReference type="Pfam" id="PF12796">
    <property type="entry name" value="Ank_2"/>
    <property type="match status" value="2"/>
</dbReference>
<feature type="compositionally biased region" description="Low complexity" evidence="8">
    <location>
        <begin position="662"/>
        <end position="675"/>
    </location>
</feature>
<evidence type="ECO:0000256" key="4">
    <source>
        <dbReference type="ARBA" id="ARBA00022927"/>
    </source>
</evidence>
<sequence length="887" mass="95629">VLTNIASGTRAQTETVVAAGTIPLFIALLGSPDAEVREQAVWALGNIAGDSPRLRDMVLEANVLPGMMNLFNDSDKFSLFRNATWALSNLCRGKPQPPLEAIAPALPLLSQLINSNDVEVITDACWALSYVTDGPSEHIQAVLDTGACPRLVELLKHDSPLVQTPALRAVGNIVTGDDKQTQQVINCGGLEPLHALLYSPKKNLRKEACWSISNITAGNRDQIQECINKGLFGKLIELLTNAEFDVKKEAAWAVSNATAGGTPEQVDYLVQNGCIKPLCDLLDVTDTKIVGCCLEGIDNILRVGVLAQERNPDFTENPYLHLIEEADGMTKIEDLQGDRNDAIYEKAVHILESYFPVEEDDDGLEDMDSTNSGFATAVDNDAGDTPSRKPRHGSGLDPKQRSHSSSSSSSRGAVAGQALLSAAKGGKTDIVRLLLRESDNTTTVSSESITANPFLLASGRYSDSDLGLALCEAARNGHSGVVKAIVETRPSAVKYADSTTGFNALHYAVMNPESGKVAATIVRMLLAAKCQLRNSALHVCNNSYALALLLDYPGVDLEGLNRHRLTPLAAQVRADHADMAEELIRAGAKVPSSLLFSAKSADTARALLHAGADPNVQDAFGYTPLHLAVEGEMRSVARVLLEYKADPHKKAYDGITPLAMGATSRSARAQNSSRAHPGEGRSPLKGEHGAAPSSSSPVREEEAEVKGGSSSSSSSSAAEHRVDEMPSPPVEGSGELTEPFDETAQQQPPSQHRESQTFHDIVSRLDQLDDALLSYNAGVEEFPTSSAEWHGLEERMEFLTGKVRRLKGQAIEAEAEARRREKEHETGPDTSKSLKDESLCVVCQTELRTVVLMPCRHMCVCTRCSERLGSECPLCRDHIKERLKVFT</sequence>
<feature type="repeat" description="ARM" evidence="7">
    <location>
        <begin position="20"/>
        <end position="62"/>
    </location>
</feature>
<dbReference type="EMBL" id="JABANO010031699">
    <property type="protein sequence ID" value="KAF4709828.1"/>
    <property type="molecule type" value="Genomic_DNA"/>
</dbReference>
<keyword evidence="4" id="KW-0653">Protein transport</keyword>
<dbReference type="Gene3D" id="1.25.10.10">
    <property type="entry name" value="Leucine-rich Repeat Variant"/>
    <property type="match status" value="1"/>
</dbReference>
<feature type="region of interest" description="Disordered" evidence="8">
    <location>
        <begin position="662"/>
        <end position="757"/>
    </location>
</feature>
<dbReference type="GO" id="GO:0008270">
    <property type="term" value="F:zinc ion binding"/>
    <property type="evidence" value="ECO:0007669"/>
    <property type="project" value="UniProtKB-KW"/>
</dbReference>
<dbReference type="PROSITE" id="PS50088">
    <property type="entry name" value="ANK_REPEAT"/>
    <property type="match status" value="1"/>
</dbReference>
<evidence type="ECO:0000256" key="5">
    <source>
        <dbReference type="PROSITE-ProRule" id="PRU00023"/>
    </source>
</evidence>
<dbReference type="Gene3D" id="3.30.40.10">
    <property type="entry name" value="Zinc/RING finger domain, C3HC4 (zinc finger)"/>
    <property type="match status" value="1"/>
</dbReference>
<dbReference type="InterPro" id="IPR016024">
    <property type="entry name" value="ARM-type_fold"/>
</dbReference>
<feature type="compositionally biased region" description="Basic and acidic residues" evidence="8">
    <location>
        <begin position="815"/>
        <end position="833"/>
    </location>
</feature>
<evidence type="ECO:0000313" key="11">
    <source>
        <dbReference type="Proteomes" id="UP000553632"/>
    </source>
</evidence>
<organism evidence="10 11">
    <name type="scientific">Perkinsus olseni</name>
    <name type="common">Perkinsus atlanticus</name>
    <dbReference type="NCBI Taxonomy" id="32597"/>
    <lineage>
        <taxon>Eukaryota</taxon>
        <taxon>Sar</taxon>
        <taxon>Alveolata</taxon>
        <taxon>Perkinsozoa</taxon>
        <taxon>Perkinsea</taxon>
        <taxon>Perkinsida</taxon>
        <taxon>Perkinsidae</taxon>
        <taxon>Perkinsus</taxon>
    </lineage>
</organism>
<dbReference type="InterPro" id="IPR000225">
    <property type="entry name" value="Armadillo"/>
</dbReference>
<proteinExistence type="inferred from homology"/>
<keyword evidence="6" id="KW-0863">Zinc-finger</keyword>
<protein>
    <submittedName>
        <fullName evidence="10">Importin alpha subunit (Karyopherin alpha subunit) (Serine-rich RNA polymerase I suppressor protein)</fullName>
    </submittedName>
</protein>
<evidence type="ECO:0000256" key="1">
    <source>
        <dbReference type="ARBA" id="ARBA00010394"/>
    </source>
</evidence>
<keyword evidence="5" id="KW-0040">ANK repeat</keyword>
<feature type="region of interest" description="Disordered" evidence="8">
    <location>
        <begin position="814"/>
        <end position="833"/>
    </location>
</feature>
<comment type="caution">
    <text evidence="10">The sequence shown here is derived from an EMBL/GenBank/DDBJ whole genome shotgun (WGS) entry which is preliminary data.</text>
</comment>
<evidence type="ECO:0000256" key="8">
    <source>
        <dbReference type="SAM" id="MobiDB-lite"/>
    </source>
</evidence>
<dbReference type="SMART" id="SM00248">
    <property type="entry name" value="ANK"/>
    <property type="match status" value="5"/>
</dbReference>
<dbReference type="SUPFAM" id="SSF57850">
    <property type="entry name" value="RING/U-box"/>
    <property type="match status" value="1"/>
</dbReference>
<keyword evidence="6" id="KW-0479">Metal-binding</keyword>
<evidence type="ECO:0000256" key="7">
    <source>
        <dbReference type="PROSITE-ProRule" id="PRU00259"/>
    </source>
</evidence>
<dbReference type="SUPFAM" id="SSF48371">
    <property type="entry name" value="ARM repeat"/>
    <property type="match status" value="1"/>
</dbReference>
<dbReference type="Pfam" id="PF13920">
    <property type="entry name" value="zf-C3HC4_3"/>
    <property type="match status" value="1"/>
</dbReference>
<comment type="similarity">
    <text evidence="1">Belongs to the importin alpha family.</text>
</comment>
<dbReference type="PROSITE" id="PS50297">
    <property type="entry name" value="ANK_REP_REGION"/>
    <property type="match status" value="1"/>
</dbReference>
<feature type="region of interest" description="Disordered" evidence="8">
    <location>
        <begin position="360"/>
        <end position="414"/>
    </location>
</feature>
<keyword evidence="2" id="KW-0813">Transport</keyword>
<keyword evidence="3" id="KW-0677">Repeat</keyword>
<dbReference type="Gene3D" id="1.25.40.20">
    <property type="entry name" value="Ankyrin repeat-containing domain"/>
    <property type="match status" value="2"/>
</dbReference>
<accession>A0A7J6QNH5</accession>
<dbReference type="GO" id="GO:0005634">
    <property type="term" value="C:nucleus"/>
    <property type="evidence" value="ECO:0007669"/>
    <property type="project" value="UniProtKB-ARBA"/>
</dbReference>
<evidence type="ECO:0000256" key="3">
    <source>
        <dbReference type="ARBA" id="ARBA00022737"/>
    </source>
</evidence>
<gene>
    <name evidence="10" type="primary">SRP1_3</name>
    <name evidence="10" type="ORF">FOZ63_011452</name>
</gene>
<dbReference type="Pfam" id="PF00514">
    <property type="entry name" value="Arm"/>
    <property type="match status" value="7"/>
</dbReference>
<dbReference type="InterPro" id="IPR011989">
    <property type="entry name" value="ARM-like"/>
</dbReference>
<dbReference type="AlphaFoldDB" id="A0A7J6QNH5"/>
<dbReference type="SUPFAM" id="SSF48403">
    <property type="entry name" value="Ankyrin repeat"/>
    <property type="match status" value="1"/>
</dbReference>
<dbReference type="InterPro" id="IPR036770">
    <property type="entry name" value="Ankyrin_rpt-contain_sf"/>
</dbReference>
<dbReference type="SMART" id="SM00185">
    <property type="entry name" value="ARM"/>
    <property type="match status" value="7"/>
</dbReference>